<organism evidence="3 4">
    <name type="scientific">Euzebya pacifica</name>
    <dbReference type="NCBI Taxonomy" id="1608957"/>
    <lineage>
        <taxon>Bacteria</taxon>
        <taxon>Bacillati</taxon>
        <taxon>Actinomycetota</taxon>
        <taxon>Nitriliruptoria</taxon>
        <taxon>Euzebyales</taxon>
    </lineage>
</organism>
<keyword evidence="2" id="KW-0732">Signal</keyword>
<feature type="compositionally biased region" description="Pro residues" evidence="1">
    <location>
        <begin position="309"/>
        <end position="362"/>
    </location>
</feature>
<dbReference type="EMBL" id="CP031165">
    <property type="protein sequence ID" value="AXV08250.1"/>
    <property type="molecule type" value="Genomic_DNA"/>
</dbReference>
<protein>
    <submittedName>
        <fullName evidence="3">Uncharacterized protein</fullName>
    </submittedName>
</protein>
<proteinExistence type="predicted"/>
<accession>A0A346Y1A3</accession>
<gene>
    <name evidence="3" type="ORF">DVS28_a3577</name>
</gene>
<name>A0A346Y1A3_9ACTN</name>
<dbReference type="AlphaFoldDB" id="A0A346Y1A3"/>
<evidence type="ECO:0000313" key="4">
    <source>
        <dbReference type="Proteomes" id="UP000264006"/>
    </source>
</evidence>
<dbReference type="KEGG" id="euz:DVS28_a3577"/>
<feature type="region of interest" description="Disordered" evidence="1">
    <location>
        <begin position="306"/>
        <end position="362"/>
    </location>
</feature>
<reference evidence="3 4" key="1">
    <citation type="submission" date="2018-09" db="EMBL/GenBank/DDBJ databases">
        <title>Complete genome sequence of Euzebya sp. DY32-46 isolated from seawater of Pacific Ocean.</title>
        <authorList>
            <person name="Xu L."/>
            <person name="Wu Y.-H."/>
            <person name="Xu X.-W."/>
        </authorList>
    </citation>
    <scope>NUCLEOTIDE SEQUENCE [LARGE SCALE GENOMIC DNA]</scope>
    <source>
        <strain evidence="3 4">DY32-46</strain>
    </source>
</reference>
<dbReference type="Proteomes" id="UP000264006">
    <property type="component" value="Chromosome"/>
</dbReference>
<keyword evidence="4" id="KW-1185">Reference proteome</keyword>
<sequence length="362" mass="37326">MTILPARPSVVGTALVVMALLAVLLLAPSPADALSVACGKALVGVGVDYAAGLDNGHPDDHALDGWNGRPALSQLTQDHFVLGRVVGGIEAGYAILDAAPFEIDGVVQKGIKVGVGITLTVMNIIIRALDVAIMELEHQNARVDACGDTLGGDFVDVLFTAMVEEELAYLDLDGNADPGATDQEAGVQLVPSAILMLPQDGHPAWQRDASLYTGLPGHSDLAIPYVDGFQNAQYVGVATIVRNQIAHLEAVGVDTGTTTTHPDPNGGSDITVYGAGDLWKQGMTAMAEGDARLAHTRFAQAYRTAVSQLPPPGGTYPTAATPPPGDPTPEPTTPPPSPWPSATPAPSPSPTPTPTPSGNPWG</sequence>
<evidence type="ECO:0000256" key="1">
    <source>
        <dbReference type="SAM" id="MobiDB-lite"/>
    </source>
</evidence>
<feature type="signal peptide" evidence="2">
    <location>
        <begin position="1"/>
        <end position="33"/>
    </location>
</feature>
<dbReference type="RefSeq" id="WP_114592624.1">
    <property type="nucleotide sequence ID" value="NZ_CP031165.1"/>
</dbReference>
<evidence type="ECO:0000313" key="3">
    <source>
        <dbReference type="EMBL" id="AXV08250.1"/>
    </source>
</evidence>
<feature type="chain" id="PRO_5017038009" evidence="2">
    <location>
        <begin position="34"/>
        <end position="362"/>
    </location>
</feature>
<evidence type="ECO:0000256" key="2">
    <source>
        <dbReference type="SAM" id="SignalP"/>
    </source>
</evidence>